<proteinExistence type="predicted"/>
<dbReference type="SUPFAM" id="SSF56112">
    <property type="entry name" value="Protein kinase-like (PK-like)"/>
    <property type="match status" value="1"/>
</dbReference>
<keyword evidence="5" id="KW-0547">Nucleotide-binding</keyword>
<keyword evidence="4" id="KW-0808">Transferase</keyword>
<organism evidence="12 13">
    <name type="scientific">Batrachochytrium salamandrivorans</name>
    <dbReference type="NCBI Taxonomy" id="1357716"/>
    <lineage>
        <taxon>Eukaryota</taxon>
        <taxon>Fungi</taxon>
        <taxon>Fungi incertae sedis</taxon>
        <taxon>Chytridiomycota</taxon>
        <taxon>Chytridiomycota incertae sedis</taxon>
        <taxon>Chytridiomycetes</taxon>
        <taxon>Rhizophydiales</taxon>
        <taxon>Rhizophydiales incertae sedis</taxon>
        <taxon>Batrachochytrium</taxon>
    </lineage>
</organism>
<dbReference type="Pfam" id="PF00069">
    <property type="entry name" value="Pkinase"/>
    <property type="match status" value="1"/>
</dbReference>
<sequence>MLVKLLKVTRMMVSMSIKSSGSKDTTSLPLGTAPTTPPTTLQESNIPDQSGASSSADLRLEEECKGGHVIQQISSPCPQQQSPPEPQPSTLHDPPQSDEMPLPAIVGKTEVESYSKSWETDQYIAFTEEEARYFKLEYLIERELGQGGFGIVYLATRKSDGKKVAYKSIPKSNVYKSALESTPPPRCHLRNPLVLSDEQSATQCMSPRPLGLLLPYEIMLQKYLSRPGYENPYVPVVFDYFVLKDEYIVVMEYVDEKWADLFSYMEGKERPDIEDVRAIIKKIVNGMISLKQYGILHHDLSAANVMYNPKTSEVKLIDFGMSSILPGWEEGKSLPLKPSDSPSPTSTPTHSQRITAYYATSSYSAHPLAHLVVECEQVAGHRIQSGLVPAIQKSRLRLLGRSTRSGCGECIYLAPRWSLKWRSRSGSVCWLDGTVEHESMRTRHDNRALAATVG</sequence>
<feature type="region of interest" description="Disordered" evidence="10">
    <location>
        <begin position="17"/>
        <end position="102"/>
    </location>
</feature>
<dbReference type="PROSITE" id="PS00109">
    <property type="entry name" value="PROTEIN_KINASE_TYR"/>
    <property type="match status" value="1"/>
</dbReference>
<protein>
    <recommendedName>
        <fullName evidence="2">non-specific serine/threonine protein kinase</fullName>
        <ecNumber evidence="2">2.7.11.1</ecNumber>
    </recommendedName>
</protein>
<dbReference type="EMBL" id="JAFCIX010000402">
    <property type="protein sequence ID" value="KAH6591686.1"/>
    <property type="molecule type" value="Genomic_DNA"/>
</dbReference>
<keyword evidence="3" id="KW-0723">Serine/threonine-protein kinase</keyword>
<evidence type="ECO:0000256" key="7">
    <source>
        <dbReference type="ARBA" id="ARBA00022840"/>
    </source>
</evidence>
<reference evidence="12 13" key="1">
    <citation type="submission" date="2021-02" db="EMBL/GenBank/DDBJ databases">
        <title>Variation within the Batrachochytrium salamandrivorans European outbreak.</title>
        <authorList>
            <person name="Kelly M."/>
            <person name="Pasmans F."/>
            <person name="Shea T.P."/>
            <person name="Munoz J.F."/>
            <person name="Carranza S."/>
            <person name="Cuomo C.A."/>
            <person name="Martel A."/>
        </authorList>
    </citation>
    <scope>NUCLEOTIDE SEQUENCE [LARGE SCALE GENOMIC DNA]</scope>
    <source>
        <strain evidence="12 13">AMFP18/2</strain>
    </source>
</reference>
<feature type="compositionally biased region" description="Polar residues" evidence="10">
    <location>
        <begin position="42"/>
        <end position="56"/>
    </location>
</feature>
<dbReference type="Proteomes" id="UP001648503">
    <property type="component" value="Unassembled WGS sequence"/>
</dbReference>
<evidence type="ECO:0000256" key="9">
    <source>
        <dbReference type="ARBA" id="ARBA00048679"/>
    </source>
</evidence>
<evidence type="ECO:0000256" key="1">
    <source>
        <dbReference type="ARBA" id="ARBA00004340"/>
    </source>
</evidence>
<evidence type="ECO:0000256" key="4">
    <source>
        <dbReference type="ARBA" id="ARBA00022679"/>
    </source>
</evidence>
<dbReference type="Gene3D" id="1.10.510.10">
    <property type="entry name" value="Transferase(Phosphotransferase) domain 1"/>
    <property type="match status" value="1"/>
</dbReference>
<evidence type="ECO:0000256" key="3">
    <source>
        <dbReference type="ARBA" id="ARBA00022527"/>
    </source>
</evidence>
<keyword evidence="7" id="KW-0067">ATP-binding</keyword>
<evidence type="ECO:0000256" key="8">
    <source>
        <dbReference type="ARBA" id="ARBA00047899"/>
    </source>
</evidence>
<keyword evidence="6" id="KW-0418">Kinase</keyword>
<feature type="compositionally biased region" description="Low complexity" evidence="10">
    <location>
        <begin position="25"/>
        <end position="41"/>
    </location>
</feature>
<comment type="caution">
    <text evidence="12">The sequence shown here is derived from an EMBL/GenBank/DDBJ whole genome shotgun (WGS) entry which is preliminary data.</text>
</comment>
<dbReference type="Gene3D" id="3.30.200.20">
    <property type="entry name" value="Phosphorylase Kinase, domain 1"/>
    <property type="match status" value="1"/>
</dbReference>
<accession>A0ABQ8F3V8</accession>
<dbReference type="InterPro" id="IPR000719">
    <property type="entry name" value="Prot_kinase_dom"/>
</dbReference>
<dbReference type="PROSITE" id="PS50011">
    <property type="entry name" value="PROTEIN_KINASE_DOM"/>
    <property type="match status" value="1"/>
</dbReference>
<evidence type="ECO:0000256" key="5">
    <source>
        <dbReference type="ARBA" id="ARBA00022741"/>
    </source>
</evidence>
<feature type="compositionally biased region" description="Low complexity" evidence="10">
    <location>
        <begin position="71"/>
        <end position="80"/>
    </location>
</feature>
<gene>
    <name evidence="12" type="ORF">BASA50_008543</name>
</gene>
<evidence type="ECO:0000259" key="11">
    <source>
        <dbReference type="PROSITE" id="PS50011"/>
    </source>
</evidence>
<feature type="domain" description="Protein kinase" evidence="11">
    <location>
        <begin position="138"/>
        <end position="454"/>
    </location>
</feature>
<keyword evidence="13" id="KW-1185">Reference proteome</keyword>
<name>A0ABQ8F3V8_9FUNG</name>
<comment type="catalytic activity">
    <reaction evidence="9">
        <text>L-seryl-[protein] + ATP = O-phospho-L-seryl-[protein] + ADP + H(+)</text>
        <dbReference type="Rhea" id="RHEA:17989"/>
        <dbReference type="Rhea" id="RHEA-COMP:9863"/>
        <dbReference type="Rhea" id="RHEA-COMP:11604"/>
        <dbReference type="ChEBI" id="CHEBI:15378"/>
        <dbReference type="ChEBI" id="CHEBI:29999"/>
        <dbReference type="ChEBI" id="CHEBI:30616"/>
        <dbReference type="ChEBI" id="CHEBI:83421"/>
        <dbReference type="ChEBI" id="CHEBI:456216"/>
        <dbReference type="EC" id="2.7.11.1"/>
    </reaction>
</comment>
<comment type="catalytic activity">
    <reaction evidence="8">
        <text>L-threonyl-[protein] + ATP = O-phospho-L-threonyl-[protein] + ADP + H(+)</text>
        <dbReference type="Rhea" id="RHEA:46608"/>
        <dbReference type="Rhea" id="RHEA-COMP:11060"/>
        <dbReference type="Rhea" id="RHEA-COMP:11605"/>
        <dbReference type="ChEBI" id="CHEBI:15378"/>
        <dbReference type="ChEBI" id="CHEBI:30013"/>
        <dbReference type="ChEBI" id="CHEBI:30616"/>
        <dbReference type="ChEBI" id="CHEBI:61977"/>
        <dbReference type="ChEBI" id="CHEBI:456216"/>
        <dbReference type="EC" id="2.7.11.1"/>
    </reaction>
</comment>
<evidence type="ECO:0000313" key="12">
    <source>
        <dbReference type="EMBL" id="KAH6591686.1"/>
    </source>
</evidence>
<dbReference type="PANTHER" id="PTHR22984:SF25">
    <property type="entry name" value="PROTEIN KINASE DOMAIN-CONTAINING PROTEIN"/>
    <property type="match status" value="1"/>
</dbReference>
<dbReference type="PANTHER" id="PTHR22984">
    <property type="entry name" value="SERINE/THREONINE-PROTEIN KINASE PIM"/>
    <property type="match status" value="1"/>
</dbReference>
<dbReference type="SMART" id="SM00220">
    <property type="entry name" value="S_TKc"/>
    <property type="match status" value="1"/>
</dbReference>
<dbReference type="InterPro" id="IPR051138">
    <property type="entry name" value="PIM_Ser/Thr_kinase"/>
</dbReference>
<evidence type="ECO:0000256" key="10">
    <source>
        <dbReference type="SAM" id="MobiDB-lite"/>
    </source>
</evidence>
<dbReference type="EC" id="2.7.11.1" evidence="2"/>
<comment type="subcellular location">
    <subcellularLocation>
        <location evidence="1">Host cell</location>
    </subcellularLocation>
</comment>
<evidence type="ECO:0000256" key="2">
    <source>
        <dbReference type="ARBA" id="ARBA00012513"/>
    </source>
</evidence>
<dbReference type="InterPro" id="IPR011009">
    <property type="entry name" value="Kinase-like_dom_sf"/>
</dbReference>
<evidence type="ECO:0000313" key="13">
    <source>
        <dbReference type="Proteomes" id="UP001648503"/>
    </source>
</evidence>
<dbReference type="InterPro" id="IPR008266">
    <property type="entry name" value="Tyr_kinase_AS"/>
</dbReference>
<evidence type="ECO:0000256" key="6">
    <source>
        <dbReference type="ARBA" id="ARBA00022777"/>
    </source>
</evidence>